<dbReference type="InterPro" id="IPR000064">
    <property type="entry name" value="NLP_P60_dom"/>
</dbReference>
<keyword evidence="2" id="KW-0645">Protease</keyword>
<dbReference type="Proteomes" id="UP001332243">
    <property type="component" value="Unassembled WGS sequence"/>
</dbReference>
<dbReference type="PANTHER" id="PTHR47359">
    <property type="entry name" value="PEPTIDOGLYCAN DL-ENDOPEPTIDASE CWLO"/>
    <property type="match status" value="1"/>
</dbReference>
<dbReference type="Gene3D" id="6.10.250.3150">
    <property type="match status" value="1"/>
</dbReference>
<evidence type="ECO:0000256" key="1">
    <source>
        <dbReference type="ARBA" id="ARBA00007074"/>
    </source>
</evidence>
<keyword evidence="6" id="KW-0732">Signal</keyword>
<evidence type="ECO:0000313" key="8">
    <source>
        <dbReference type="EMBL" id="MEE6258586.1"/>
    </source>
</evidence>
<protein>
    <submittedName>
        <fullName evidence="8">NlpC/P60 family protein</fullName>
    </submittedName>
</protein>
<dbReference type="InterPro" id="IPR038765">
    <property type="entry name" value="Papain-like_cys_pep_sf"/>
</dbReference>
<evidence type="ECO:0000256" key="5">
    <source>
        <dbReference type="SAM" id="Coils"/>
    </source>
</evidence>
<dbReference type="PANTHER" id="PTHR47359:SF3">
    <property type="entry name" value="NLP_P60 DOMAIN-CONTAINING PROTEIN-RELATED"/>
    <property type="match status" value="1"/>
</dbReference>
<dbReference type="EMBL" id="JAZGQK010000006">
    <property type="protein sequence ID" value="MEE6258586.1"/>
    <property type="molecule type" value="Genomic_DNA"/>
</dbReference>
<evidence type="ECO:0000259" key="7">
    <source>
        <dbReference type="PROSITE" id="PS51935"/>
    </source>
</evidence>
<name>A0ABU7RQ02_9ACTN</name>
<gene>
    <name evidence="8" type="ORF">V1633_08795</name>
</gene>
<feature type="coiled-coil region" evidence="5">
    <location>
        <begin position="50"/>
        <end position="87"/>
    </location>
</feature>
<keyword evidence="5" id="KW-0175">Coiled coil</keyword>
<keyword evidence="3" id="KW-0378">Hydrolase</keyword>
<dbReference type="SUPFAM" id="SSF54001">
    <property type="entry name" value="Cysteine proteinases"/>
    <property type="match status" value="1"/>
</dbReference>
<feature type="signal peptide" evidence="6">
    <location>
        <begin position="1"/>
        <end position="28"/>
    </location>
</feature>
<feature type="coiled-coil region" evidence="5">
    <location>
        <begin position="151"/>
        <end position="182"/>
    </location>
</feature>
<dbReference type="Gene3D" id="3.90.1720.10">
    <property type="entry name" value="endopeptidase domain like (from Nostoc punctiforme)"/>
    <property type="match status" value="1"/>
</dbReference>
<reference evidence="8 9" key="1">
    <citation type="submission" date="2024-01" db="EMBL/GenBank/DDBJ databases">
        <title>Genome insights into Plantactinospora sonchi sp. nov.</title>
        <authorList>
            <person name="Wang L."/>
        </authorList>
    </citation>
    <scope>NUCLEOTIDE SEQUENCE [LARGE SCALE GENOMIC DNA]</scope>
    <source>
        <strain evidence="8 9">NEAU-QY2</strain>
    </source>
</reference>
<dbReference type="RefSeq" id="WP_331213683.1">
    <property type="nucleotide sequence ID" value="NZ_JAZGQK010000006.1"/>
</dbReference>
<organism evidence="8 9">
    <name type="scientific">Plantactinospora sonchi</name>
    <dbReference type="NCBI Taxonomy" id="1544735"/>
    <lineage>
        <taxon>Bacteria</taxon>
        <taxon>Bacillati</taxon>
        <taxon>Actinomycetota</taxon>
        <taxon>Actinomycetes</taxon>
        <taxon>Micromonosporales</taxon>
        <taxon>Micromonosporaceae</taxon>
        <taxon>Plantactinospora</taxon>
    </lineage>
</organism>
<feature type="chain" id="PRO_5047141942" evidence="6">
    <location>
        <begin position="29"/>
        <end position="321"/>
    </location>
</feature>
<comment type="similarity">
    <text evidence="1">Belongs to the peptidase C40 family.</text>
</comment>
<proteinExistence type="inferred from homology"/>
<evidence type="ECO:0000313" key="9">
    <source>
        <dbReference type="Proteomes" id="UP001332243"/>
    </source>
</evidence>
<feature type="domain" description="NlpC/P60" evidence="7">
    <location>
        <begin position="206"/>
        <end position="321"/>
    </location>
</feature>
<dbReference type="InterPro" id="IPR051794">
    <property type="entry name" value="PG_Endopeptidase_C40"/>
</dbReference>
<keyword evidence="9" id="KW-1185">Reference proteome</keyword>
<evidence type="ECO:0000256" key="6">
    <source>
        <dbReference type="SAM" id="SignalP"/>
    </source>
</evidence>
<accession>A0ABU7RQ02</accession>
<dbReference type="Pfam" id="PF00877">
    <property type="entry name" value="NLPC_P60"/>
    <property type="match status" value="1"/>
</dbReference>
<evidence type="ECO:0000256" key="2">
    <source>
        <dbReference type="ARBA" id="ARBA00022670"/>
    </source>
</evidence>
<evidence type="ECO:0000256" key="4">
    <source>
        <dbReference type="ARBA" id="ARBA00022807"/>
    </source>
</evidence>
<keyword evidence="4" id="KW-0788">Thiol protease</keyword>
<dbReference type="PROSITE" id="PS51935">
    <property type="entry name" value="NLPC_P60"/>
    <property type="match status" value="1"/>
</dbReference>
<sequence length="321" mass="35002">MRRSILTTTLAAIASVAVLFVGMTPALAEPSVSEIESQIDKNWRELEPLIEKHNATREDLAKKKKQAKALQEKIAPLQKQIDTAMDRVSEFAVQAYKGDRASMMNALLSNKTPSALVGQLSVLDQFARREQREVQTVVDLKNKYAEQKAPLDALVIELTKTEAEQAKKKKEIDAEIDKLQRMRIEAYGKGAGGPLRPAPCPATYPGGDQGTAVKYACAQIGKPYVWGAEGPGSYDCSGLTLRSWAQAGVSLPHNAARQYSITDRVTRSQLKPGDLVFYFSPISHVGMYVGDGWIVHASTAGEPVRMARMDSVGSIAGFGRP</sequence>
<comment type="caution">
    <text evidence="8">The sequence shown here is derived from an EMBL/GenBank/DDBJ whole genome shotgun (WGS) entry which is preliminary data.</text>
</comment>
<evidence type="ECO:0000256" key="3">
    <source>
        <dbReference type="ARBA" id="ARBA00022801"/>
    </source>
</evidence>